<evidence type="ECO:0000256" key="1">
    <source>
        <dbReference type="SAM" id="MobiDB-lite"/>
    </source>
</evidence>
<proteinExistence type="predicted"/>
<gene>
    <name evidence="2" type="ORF">QQF64_022548</name>
</gene>
<dbReference type="EMBL" id="JAYMGO010000025">
    <property type="protein sequence ID" value="KAL1247172.1"/>
    <property type="molecule type" value="Genomic_DNA"/>
</dbReference>
<accession>A0ABR3L2R4</accession>
<keyword evidence="3" id="KW-1185">Reference proteome</keyword>
<name>A0ABR3L2R4_9TELE</name>
<dbReference type="Proteomes" id="UP001558613">
    <property type="component" value="Unassembled WGS sequence"/>
</dbReference>
<comment type="caution">
    <text evidence="2">The sequence shown here is derived from an EMBL/GenBank/DDBJ whole genome shotgun (WGS) entry which is preliminary data.</text>
</comment>
<feature type="region of interest" description="Disordered" evidence="1">
    <location>
        <begin position="89"/>
        <end position="126"/>
    </location>
</feature>
<sequence length="126" mass="13781">MRNRSARARHRGKDGRIIEWDWRRISLHRSIFNLVWPGPAVSAIPAEIRLSQKVQRGPVSAGSHPSVCVCAGTHLAAALSGTINAQMSPNVDGHHTHTLLQSSGPFVNGSYRRPGRHGQPLARSIK</sequence>
<evidence type="ECO:0000313" key="3">
    <source>
        <dbReference type="Proteomes" id="UP001558613"/>
    </source>
</evidence>
<reference evidence="2 3" key="1">
    <citation type="submission" date="2023-09" db="EMBL/GenBank/DDBJ databases">
        <authorList>
            <person name="Wang M."/>
        </authorList>
    </citation>
    <scope>NUCLEOTIDE SEQUENCE [LARGE SCALE GENOMIC DNA]</scope>
    <source>
        <strain evidence="2">GT-2023</strain>
        <tissue evidence="2">Liver</tissue>
    </source>
</reference>
<protein>
    <submittedName>
        <fullName evidence="2">Uncharacterized protein</fullName>
    </submittedName>
</protein>
<evidence type="ECO:0000313" key="2">
    <source>
        <dbReference type="EMBL" id="KAL1247172.1"/>
    </source>
</evidence>
<organism evidence="2 3">
    <name type="scientific">Cirrhinus molitorella</name>
    <name type="common">mud carp</name>
    <dbReference type="NCBI Taxonomy" id="172907"/>
    <lineage>
        <taxon>Eukaryota</taxon>
        <taxon>Metazoa</taxon>
        <taxon>Chordata</taxon>
        <taxon>Craniata</taxon>
        <taxon>Vertebrata</taxon>
        <taxon>Euteleostomi</taxon>
        <taxon>Actinopterygii</taxon>
        <taxon>Neopterygii</taxon>
        <taxon>Teleostei</taxon>
        <taxon>Ostariophysi</taxon>
        <taxon>Cypriniformes</taxon>
        <taxon>Cyprinidae</taxon>
        <taxon>Labeoninae</taxon>
        <taxon>Labeonini</taxon>
        <taxon>Cirrhinus</taxon>
    </lineage>
</organism>